<dbReference type="EMBL" id="OY731403">
    <property type="protein sequence ID" value="CAJ1965392.1"/>
    <property type="molecule type" value="Genomic_DNA"/>
</dbReference>
<protein>
    <submittedName>
        <fullName evidence="1">Uncharacterized protein</fullName>
    </submittedName>
</protein>
<sequence>MEKSVSTANDRITYDLIFLNLEHSVLYGLSGIKLEKRVRLDWPPPFARNDLFINVMEPGSVIRRLEFVAPDDEFETDNMVQLDVDMPFCHAHRASVELYLDGNVSLVDIGDDTFDAKSVQRQLVVLNEYITLITSYAKTATMHISVLGEIGVKESWTNLFVVGPFPCSERPIGIGKKFVFFQKKDKKLAYFDLSNQTMEELNIEGGVLGSQIVLYKECPFQF</sequence>
<evidence type="ECO:0000313" key="2">
    <source>
        <dbReference type="Proteomes" id="UP001189624"/>
    </source>
</evidence>
<name>A0AA86VHZ7_9FABA</name>
<dbReference type="AlphaFoldDB" id="A0AA86VHZ7"/>
<evidence type="ECO:0000313" key="1">
    <source>
        <dbReference type="EMBL" id="CAJ1965392.1"/>
    </source>
</evidence>
<dbReference type="Proteomes" id="UP001189624">
    <property type="component" value="Chromosome 6"/>
</dbReference>
<keyword evidence="2" id="KW-1185">Reference proteome</keyword>
<accession>A0AA86VHZ7</accession>
<reference evidence="1" key="1">
    <citation type="submission" date="2023-10" db="EMBL/GenBank/DDBJ databases">
        <authorList>
            <person name="Domelevo Entfellner J.-B."/>
        </authorList>
    </citation>
    <scope>NUCLEOTIDE SEQUENCE</scope>
</reference>
<proteinExistence type="predicted"/>
<gene>
    <name evidence="1" type="ORF">AYBTSS11_LOCUS20815</name>
</gene>
<organism evidence="1 2">
    <name type="scientific">Sphenostylis stenocarpa</name>
    <dbReference type="NCBI Taxonomy" id="92480"/>
    <lineage>
        <taxon>Eukaryota</taxon>
        <taxon>Viridiplantae</taxon>
        <taxon>Streptophyta</taxon>
        <taxon>Embryophyta</taxon>
        <taxon>Tracheophyta</taxon>
        <taxon>Spermatophyta</taxon>
        <taxon>Magnoliopsida</taxon>
        <taxon>eudicotyledons</taxon>
        <taxon>Gunneridae</taxon>
        <taxon>Pentapetalae</taxon>
        <taxon>rosids</taxon>
        <taxon>fabids</taxon>
        <taxon>Fabales</taxon>
        <taxon>Fabaceae</taxon>
        <taxon>Papilionoideae</taxon>
        <taxon>50 kb inversion clade</taxon>
        <taxon>NPAAA clade</taxon>
        <taxon>indigoferoid/millettioid clade</taxon>
        <taxon>Phaseoleae</taxon>
        <taxon>Sphenostylis</taxon>
    </lineage>
</organism>
<dbReference type="Gramene" id="rna-AYBTSS11_LOCUS20815">
    <property type="protein sequence ID" value="CAJ1965392.1"/>
    <property type="gene ID" value="gene-AYBTSS11_LOCUS20815"/>
</dbReference>